<gene>
    <name evidence="2" type="ORF">SVIM_LOCUS512869</name>
</gene>
<sequence>MLMQLPRLTSSLRGPFDTDQAYLQRKAILQNYLKKPNNAANSLYESELASKILDGWEGASTEVRHAYKQFIGGVMELIDGEVQSEEFREVALNVYRIFGKEESADNNFTKKKSKLQKLIGHAVSDAKLQKVAALSQRLCDLKPGVSGAALIVESHVNGSGDDLEFGADLAFQAPARFLVDTSLEDGEMLGEESAAPSSMFRDGWYDHGDLGRHHFTTDGGNFDLSWLRDACDQIIRESTSQLSKDDLAMAICRVLDSDKPGEEIAGDLLDLVGDSAFEIVQDLILHRKELVDAIHRGLSLLKSDKMAPNTQSRMPSYGYHPNRICEAN</sequence>
<dbReference type="InterPro" id="IPR056379">
    <property type="entry name" value="DExH14_plug"/>
</dbReference>
<feature type="domain" description="DExH14 plug" evidence="1">
    <location>
        <begin position="46"/>
        <end position="142"/>
    </location>
</feature>
<evidence type="ECO:0000259" key="1">
    <source>
        <dbReference type="Pfam" id="PF24557"/>
    </source>
</evidence>
<accession>A0A6N2NGE4</accession>
<organism evidence="2">
    <name type="scientific">Salix viminalis</name>
    <name type="common">Common osier</name>
    <name type="synonym">Basket willow</name>
    <dbReference type="NCBI Taxonomy" id="40686"/>
    <lineage>
        <taxon>Eukaryota</taxon>
        <taxon>Viridiplantae</taxon>
        <taxon>Streptophyta</taxon>
        <taxon>Embryophyta</taxon>
        <taxon>Tracheophyta</taxon>
        <taxon>Spermatophyta</taxon>
        <taxon>Magnoliopsida</taxon>
        <taxon>eudicotyledons</taxon>
        <taxon>Gunneridae</taxon>
        <taxon>Pentapetalae</taxon>
        <taxon>rosids</taxon>
        <taxon>fabids</taxon>
        <taxon>Malpighiales</taxon>
        <taxon>Salicaceae</taxon>
        <taxon>Saliceae</taxon>
        <taxon>Salix</taxon>
    </lineage>
</organism>
<dbReference type="Pfam" id="PF24557">
    <property type="entry name" value="DExH14_plug"/>
    <property type="match status" value="1"/>
</dbReference>
<dbReference type="AlphaFoldDB" id="A0A6N2NGE4"/>
<dbReference type="EMBL" id="CAADRP010002340">
    <property type="protein sequence ID" value="VFU66208.1"/>
    <property type="molecule type" value="Genomic_DNA"/>
</dbReference>
<evidence type="ECO:0000313" key="2">
    <source>
        <dbReference type="EMBL" id="VFU66208.1"/>
    </source>
</evidence>
<name>A0A6N2NGE4_SALVM</name>
<reference evidence="2" key="1">
    <citation type="submission" date="2019-03" db="EMBL/GenBank/DDBJ databases">
        <authorList>
            <person name="Mank J."/>
            <person name="Almeida P."/>
        </authorList>
    </citation>
    <scope>NUCLEOTIDE SEQUENCE</scope>
    <source>
        <strain evidence="2">78183</strain>
    </source>
</reference>
<protein>
    <recommendedName>
        <fullName evidence="1">DExH14 plug domain-containing protein</fullName>
    </recommendedName>
</protein>
<proteinExistence type="predicted"/>